<evidence type="ECO:0000259" key="4">
    <source>
        <dbReference type="Pfam" id="PF00501"/>
    </source>
</evidence>
<dbReference type="GO" id="GO:0016020">
    <property type="term" value="C:membrane"/>
    <property type="evidence" value="ECO:0007669"/>
    <property type="project" value="TreeGrafter"/>
</dbReference>
<dbReference type="Pfam" id="PF23562">
    <property type="entry name" value="AMP-binding_C_3"/>
    <property type="match status" value="1"/>
</dbReference>
<dbReference type="InterPro" id="IPR045851">
    <property type="entry name" value="AMP-bd_C_sf"/>
</dbReference>
<proteinExistence type="predicted"/>
<comment type="caution">
    <text evidence="5">The sequence shown here is derived from an EMBL/GenBank/DDBJ whole genome shotgun (WGS) entry which is preliminary data.</text>
</comment>
<dbReference type="AlphaFoldDB" id="A0A0V8RRA9"/>
<dbReference type="Gene3D" id="3.40.50.12780">
    <property type="entry name" value="N-terminal domain of ligase-like"/>
    <property type="match status" value="1"/>
</dbReference>
<dbReference type="SUPFAM" id="SSF56801">
    <property type="entry name" value="Acetyl-CoA synthetase-like"/>
    <property type="match status" value="1"/>
</dbReference>
<gene>
    <name evidence="5" type="ORF">APY09_07990</name>
</gene>
<dbReference type="RefSeq" id="WP_060567327.1">
    <property type="nucleotide sequence ID" value="NZ_CP040006.1"/>
</dbReference>
<reference evidence="5 6" key="1">
    <citation type="submission" date="2015-10" db="EMBL/GenBank/DDBJ databases">
        <title>Draft Genome of Actinomyces odontolyticus subsp. actinosynbacter strain XH001.</title>
        <authorList>
            <person name="Mclean J.S."/>
            <person name="He X."/>
        </authorList>
    </citation>
    <scope>NUCLEOTIDE SEQUENCE [LARGE SCALE GENOMIC DNA]</scope>
    <source>
        <strain evidence="5 6">XH001</strain>
    </source>
</reference>
<keyword evidence="2" id="KW-0067">ATP-binding</keyword>
<dbReference type="GO" id="GO:0005524">
    <property type="term" value="F:ATP binding"/>
    <property type="evidence" value="ECO:0007669"/>
    <property type="project" value="UniProtKB-KW"/>
</dbReference>
<dbReference type="PANTHER" id="PTHR43272">
    <property type="entry name" value="LONG-CHAIN-FATTY-ACID--COA LIGASE"/>
    <property type="match status" value="1"/>
</dbReference>
<comment type="catalytic activity">
    <reaction evidence="3">
        <text>a long-chain fatty acid + ATP + CoA = a long-chain fatty acyl-CoA + AMP + diphosphate</text>
        <dbReference type="Rhea" id="RHEA:15421"/>
        <dbReference type="ChEBI" id="CHEBI:30616"/>
        <dbReference type="ChEBI" id="CHEBI:33019"/>
        <dbReference type="ChEBI" id="CHEBI:57287"/>
        <dbReference type="ChEBI" id="CHEBI:57560"/>
        <dbReference type="ChEBI" id="CHEBI:83139"/>
        <dbReference type="ChEBI" id="CHEBI:456215"/>
        <dbReference type="EC" id="6.2.1.3"/>
    </reaction>
    <physiologicalReaction direction="left-to-right" evidence="3">
        <dbReference type="Rhea" id="RHEA:15422"/>
    </physiologicalReaction>
</comment>
<dbReference type="InterPro" id="IPR042099">
    <property type="entry name" value="ANL_N_sf"/>
</dbReference>
<evidence type="ECO:0000313" key="5">
    <source>
        <dbReference type="EMBL" id="KSW10442.1"/>
    </source>
</evidence>
<organism evidence="5 6">
    <name type="scientific">Schaalia odontolytica</name>
    <dbReference type="NCBI Taxonomy" id="1660"/>
    <lineage>
        <taxon>Bacteria</taxon>
        <taxon>Bacillati</taxon>
        <taxon>Actinomycetota</taxon>
        <taxon>Actinomycetes</taxon>
        <taxon>Actinomycetales</taxon>
        <taxon>Actinomycetaceae</taxon>
        <taxon>Schaalia</taxon>
    </lineage>
</organism>
<dbReference type="GO" id="GO:0004467">
    <property type="term" value="F:long-chain fatty acid-CoA ligase activity"/>
    <property type="evidence" value="ECO:0007669"/>
    <property type="project" value="UniProtKB-EC"/>
</dbReference>
<sequence length="621" mass="66755">MKRMRDGSYTIKPTYKVGEHDIVPDMLAKRALLHPDQVAVEQRTSVGSTRSLTTSELQRQVEYTACGLIGLGVQAGDAVAILAPTSYEWLLLDLALLSIGAITVPIYESDSAAQIEHILTDAHVTRVFTATTQQAELVHSVAPEYTVAVDSFDRGAQRMIARAATGITIENVEQRRAAISSSDIATIIYTSGTTGNPKGVALTHANFVATAEGARQVLGDVIDSPETRLLLFLPVAHVLARLVMHVILSGQGVLGFSPSIKNLLPDIQAFKPSVLLVVPRVLEKVYNAASSKAGGGIKGRMFAWSAKQARTFSVASEKTFGPGLFKKMRHGIADALVLKKIRSVLGPNLRYIVSGGAPLATDLAHFYAGMGITLIQGYGLSETTGPISVQHIGKNPVGGVGLPLPGNFIKIAKDGEILVRGQSVMPGYYHLPEQTAEVMPDGKWFHTGDLGSIDRKGQLTITGRKKELIVTAGGKNVSPEVLEDSLATHPLIANVIVVGDQRPYVGALFTLDADMLPDWLAKHGLPQCSPTEAAELPAVRESLEKAVERANKAVSRAESIRKFRIIDATFTVENGYVTPSMKLRRRKVLTDYAHEVDALYGGPVSAEPAKKRGLFGRSKKN</sequence>
<keyword evidence="5" id="KW-0436">Ligase</keyword>
<dbReference type="InterPro" id="IPR020845">
    <property type="entry name" value="AMP-binding_CS"/>
</dbReference>
<dbReference type="Gene3D" id="3.30.300.30">
    <property type="match status" value="1"/>
</dbReference>
<keyword evidence="1" id="KW-0547">Nucleotide-binding</keyword>
<dbReference type="Proteomes" id="UP000054686">
    <property type="component" value="Unassembled WGS sequence"/>
</dbReference>
<dbReference type="PROSITE" id="PS00455">
    <property type="entry name" value="AMP_BINDING"/>
    <property type="match status" value="1"/>
</dbReference>
<dbReference type="PANTHER" id="PTHR43272:SF33">
    <property type="entry name" value="AMP-BINDING DOMAIN-CONTAINING PROTEIN-RELATED"/>
    <property type="match status" value="1"/>
</dbReference>
<evidence type="ECO:0000256" key="1">
    <source>
        <dbReference type="ARBA" id="ARBA00022741"/>
    </source>
</evidence>
<name>A0A0V8RRA9_9ACTO</name>
<evidence type="ECO:0000256" key="2">
    <source>
        <dbReference type="ARBA" id="ARBA00022840"/>
    </source>
</evidence>
<evidence type="ECO:0000313" key="6">
    <source>
        <dbReference type="Proteomes" id="UP000054686"/>
    </source>
</evidence>
<evidence type="ECO:0000256" key="3">
    <source>
        <dbReference type="ARBA" id="ARBA00024484"/>
    </source>
</evidence>
<dbReference type="Pfam" id="PF00501">
    <property type="entry name" value="AMP-binding"/>
    <property type="match status" value="1"/>
</dbReference>
<accession>A0A0V8RRA9</accession>
<dbReference type="EMBL" id="LLVT01000003">
    <property type="protein sequence ID" value="KSW10442.1"/>
    <property type="molecule type" value="Genomic_DNA"/>
</dbReference>
<feature type="domain" description="AMP-dependent synthetase/ligase" evidence="4">
    <location>
        <begin position="29"/>
        <end position="429"/>
    </location>
</feature>
<dbReference type="InterPro" id="IPR000873">
    <property type="entry name" value="AMP-dep_synth/lig_dom"/>
</dbReference>
<dbReference type="CDD" id="cd05907">
    <property type="entry name" value="VL_LC_FACS_like"/>
    <property type="match status" value="1"/>
</dbReference>
<protein>
    <submittedName>
        <fullName evidence="5">Long-chain fatty acid--CoA ligase</fullName>
    </submittedName>
</protein>
<dbReference type="OrthoDB" id="9803968at2"/>